<evidence type="ECO:0000256" key="1">
    <source>
        <dbReference type="ARBA" id="ARBA00022478"/>
    </source>
</evidence>
<keyword evidence="8" id="KW-0862">Zinc</keyword>
<dbReference type="SMART" id="SM00493">
    <property type="entry name" value="TOPRIM"/>
    <property type="match status" value="1"/>
</dbReference>
<dbReference type="Gene3D" id="3.90.580.10">
    <property type="entry name" value="Zinc finger, CHC2-type domain"/>
    <property type="match status" value="1"/>
</dbReference>
<dbReference type="GO" id="GO:0008270">
    <property type="term" value="F:zinc ion binding"/>
    <property type="evidence" value="ECO:0007669"/>
    <property type="project" value="UniProtKB-KW"/>
</dbReference>
<dbReference type="PROSITE" id="PS50880">
    <property type="entry name" value="TOPRIM"/>
    <property type="match status" value="1"/>
</dbReference>
<accession>A0A7U2NFC0</accession>
<keyword evidence="5" id="KW-0235">DNA replication</keyword>
<dbReference type="GO" id="GO:1990077">
    <property type="term" value="C:primosome complex"/>
    <property type="evidence" value="ECO:0007669"/>
    <property type="project" value="UniProtKB-KW"/>
</dbReference>
<evidence type="ECO:0000313" key="11">
    <source>
        <dbReference type="EMBL" id="QRE04042.1"/>
    </source>
</evidence>
<dbReference type="Proteomes" id="UP000596329">
    <property type="component" value="Chromosome"/>
</dbReference>
<evidence type="ECO:0000256" key="6">
    <source>
        <dbReference type="ARBA" id="ARBA00022723"/>
    </source>
</evidence>
<dbReference type="AlphaFoldDB" id="A0A7U2NFC0"/>
<dbReference type="InterPro" id="IPR036977">
    <property type="entry name" value="DNA_primase_Znf_CHC2"/>
</dbReference>
<dbReference type="GO" id="GO:0000428">
    <property type="term" value="C:DNA-directed RNA polymerase complex"/>
    <property type="evidence" value="ECO:0007669"/>
    <property type="project" value="UniProtKB-KW"/>
</dbReference>
<dbReference type="RefSeq" id="WP_063742666.1">
    <property type="nucleotide sequence ID" value="NZ_CP059075.1"/>
</dbReference>
<dbReference type="SUPFAM" id="SSF56731">
    <property type="entry name" value="DNA primase core"/>
    <property type="match status" value="1"/>
</dbReference>
<keyword evidence="4" id="KW-0548">Nucleotidyltransferase</keyword>
<evidence type="ECO:0000313" key="12">
    <source>
        <dbReference type="Proteomes" id="UP000596329"/>
    </source>
</evidence>
<dbReference type="SUPFAM" id="SSF57783">
    <property type="entry name" value="Zinc beta-ribbon"/>
    <property type="match status" value="1"/>
</dbReference>
<keyword evidence="7" id="KW-0863">Zinc-finger</keyword>
<dbReference type="InterPro" id="IPR050219">
    <property type="entry name" value="DnaG_primase"/>
</dbReference>
<organism evidence="11 12">
    <name type="scientific">Flavobacterium psychrophilum</name>
    <dbReference type="NCBI Taxonomy" id="96345"/>
    <lineage>
        <taxon>Bacteria</taxon>
        <taxon>Pseudomonadati</taxon>
        <taxon>Bacteroidota</taxon>
        <taxon>Flavobacteriia</taxon>
        <taxon>Flavobacteriales</taxon>
        <taxon>Flavobacteriaceae</taxon>
        <taxon>Flavobacterium</taxon>
    </lineage>
</organism>
<dbReference type="InterPro" id="IPR006171">
    <property type="entry name" value="TOPRIM_dom"/>
</dbReference>
<dbReference type="InterPro" id="IPR034151">
    <property type="entry name" value="TOPRIM_DnaG_bac"/>
</dbReference>
<evidence type="ECO:0000256" key="3">
    <source>
        <dbReference type="ARBA" id="ARBA00022679"/>
    </source>
</evidence>
<keyword evidence="3" id="KW-0808">Transferase</keyword>
<evidence type="ECO:0000256" key="5">
    <source>
        <dbReference type="ARBA" id="ARBA00022705"/>
    </source>
</evidence>
<protein>
    <submittedName>
        <fullName evidence="11">Toprim domain-containing protein</fullName>
    </submittedName>
</protein>
<dbReference type="Pfam" id="PF13155">
    <property type="entry name" value="Toprim_2"/>
    <property type="match status" value="1"/>
</dbReference>
<dbReference type="Pfam" id="PF01807">
    <property type="entry name" value="Zn_ribbon_DnaG"/>
    <property type="match status" value="1"/>
</dbReference>
<dbReference type="EMBL" id="CP059075">
    <property type="protein sequence ID" value="QRE04042.1"/>
    <property type="molecule type" value="Genomic_DNA"/>
</dbReference>
<keyword evidence="2" id="KW-0639">Primosome</keyword>
<reference evidence="11 12" key="1">
    <citation type="submission" date="2020-07" db="EMBL/GenBank/DDBJ databases">
        <title>Genomic characterization of Flavobacterium psychrophilum strains.</title>
        <authorList>
            <person name="Castillo D."/>
            <person name="Jorgensen J."/>
            <person name="Middelboe M."/>
        </authorList>
    </citation>
    <scope>NUCLEOTIDE SEQUENCE [LARGE SCALE GENOMIC DNA]</scope>
    <source>
        <strain evidence="11 12">FPS-R7</strain>
    </source>
</reference>
<evidence type="ECO:0000256" key="7">
    <source>
        <dbReference type="ARBA" id="ARBA00022771"/>
    </source>
</evidence>
<dbReference type="CDD" id="cd03364">
    <property type="entry name" value="TOPRIM_DnaG_primases"/>
    <property type="match status" value="1"/>
</dbReference>
<evidence type="ECO:0000256" key="2">
    <source>
        <dbReference type="ARBA" id="ARBA00022515"/>
    </source>
</evidence>
<dbReference type="SUPFAM" id="SSF52540">
    <property type="entry name" value="P-loop containing nucleoside triphosphate hydrolases"/>
    <property type="match status" value="1"/>
</dbReference>
<name>A0A7U2NFC0_FLAPS</name>
<keyword evidence="9" id="KW-0804">Transcription</keyword>
<dbReference type="PANTHER" id="PTHR30313:SF2">
    <property type="entry name" value="DNA PRIMASE"/>
    <property type="match status" value="1"/>
</dbReference>
<evidence type="ECO:0000259" key="10">
    <source>
        <dbReference type="PROSITE" id="PS50880"/>
    </source>
</evidence>
<dbReference type="InterPro" id="IPR002694">
    <property type="entry name" value="Znf_CHC2"/>
</dbReference>
<gene>
    <name evidence="11" type="ORF">H0H26_00050</name>
</gene>
<dbReference type="PANTHER" id="PTHR30313">
    <property type="entry name" value="DNA PRIMASE"/>
    <property type="match status" value="1"/>
</dbReference>
<keyword evidence="1" id="KW-0240">DNA-directed RNA polymerase</keyword>
<dbReference type="GO" id="GO:0005737">
    <property type="term" value="C:cytoplasm"/>
    <property type="evidence" value="ECO:0007669"/>
    <property type="project" value="TreeGrafter"/>
</dbReference>
<dbReference type="SMART" id="SM00400">
    <property type="entry name" value="ZnF_CHCC"/>
    <property type="match status" value="1"/>
</dbReference>
<evidence type="ECO:0000256" key="8">
    <source>
        <dbReference type="ARBA" id="ARBA00022833"/>
    </source>
</evidence>
<feature type="domain" description="Toprim" evidence="10">
    <location>
        <begin position="247"/>
        <end position="335"/>
    </location>
</feature>
<proteinExistence type="predicted"/>
<keyword evidence="6" id="KW-0479">Metal-binding</keyword>
<dbReference type="GO" id="GO:0003899">
    <property type="term" value="F:DNA-directed RNA polymerase activity"/>
    <property type="evidence" value="ECO:0007669"/>
    <property type="project" value="InterPro"/>
</dbReference>
<evidence type="ECO:0000256" key="9">
    <source>
        <dbReference type="ARBA" id="ARBA00023163"/>
    </source>
</evidence>
<evidence type="ECO:0000256" key="4">
    <source>
        <dbReference type="ARBA" id="ARBA00022695"/>
    </source>
</evidence>
<dbReference type="InterPro" id="IPR027417">
    <property type="entry name" value="P-loop_NTPase"/>
</dbReference>
<sequence>MEISEIKQTLTIANVLHYYGLKTDKQSRLNCPFHEDKTPSFQVYYKTQTAYCFSSNCKTHGKSIDVIDFILHKENCTKSEAINKAKEILGHQEPSRTERYQPNLSRENFLANMYQYFKNAVHNSKPAKEYLESRSLDFKRLEIGYNAGQFHHGTRKDENVIAQCLEYGLLIDKNILGRTGEKAYNVFGKWCICFALKNKENQVVSLYFRSVIASDSEANSSNKQNAKHFYLKDRQGIYPNYPNPNTKKLILTESIIDAATLLQIKNITEIYSFIACFGTNGLNDEILKAIKDLKQLDEIIFAFDNDTAGKEAINKYANLFLEEVPGIKISVLEPINKDINETLQAHNEEIFIELLDKRTDFLFSSEKDTSVSELAKQKPRSEQEEKPSNAIDFLKRNQLITNLNDLIGKAGIVGEENSRMLLFLIIISYLNKNPLHALVQGSSGSGKTHIISRIADLMPQEDVLRFTRITESSLYNWGEFDLFQKIIIIEDLDGLKEDALYALREFISNQVLRSSVTIKDKKGNNKSSHKIVKGQFSSLSATTKGETYEDNMSRSFLIAVDESKEQTARIIDYQNKRNAGEIDPQESQKAIHFIQSIVRNLKVYEVINPYATQLHLPEKVHKIRRLNEMYQAVIKQVTFLNQYQRKLTNNNQLITEIEDIEQATEILFESIVLKVDELDGSLRQFFERLKKYVKNDSQEFILREIRQELNISKTQIFRYIQNLTELEYIKQVGGYANKGIKYKISYWDNYQKLRAEIKDFLMLQIEQLRQVKK</sequence>
<dbReference type="GO" id="GO:0006269">
    <property type="term" value="P:DNA replication, synthesis of primer"/>
    <property type="evidence" value="ECO:0007669"/>
    <property type="project" value="UniProtKB-KW"/>
</dbReference>
<dbReference type="Gene3D" id="3.40.1360.10">
    <property type="match status" value="1"/>
</dbReference>
<dbReference type="GO" id="GO:0003677">
    <property type="term" value="F:DNA binding"/>
    <property type="evidence" value="ECO:0007669"/>
    <property type="project" value="InterPro"/>
</dbReference>